<keyword evidence="3" id="KW-0964">Secreted</keyword>
<gene>
    <name evidence="12" type="ORF">MATL_G00064550</name>
</gene>
<dbReference type="Gene3D" id="2.30.39.10">
    <property type="entry name" value="Alpha-1-antitrypsin, domain 1"/>
    <property type="match status" value="1"/>
</dbReference>
<evidence type="ECO:0000256" key="10">
    <source>
        <dbReference type="RuleBase" id="RU000411"/>
    </source>
</evidence>
<organism evidence="12 13">
    <name type="scientific">Megalops atlanticus</name>
    <name type="common">Tarpon</name>
    <name type="synonym">Clupea gigantea</name>
    <dbReference type="NCBI Taxonomy" id="7932"/>
    <lineage>
        <taxon>Eukaryota</taxon>
        <taxon>Metazoa</taxon>
        <taxon>Chordata</taxon>
        <taxon>Craniata</taxon>
        <taxon>Vertebrata</taxon>
        <taxon>Euteleostomi</taxon>
        <taxon>Actinopterygii</taxon>
        <taxon>Neopterygii</taxon>
        <taxon>Teleostei</taxon>
        <taxon>Elopiformes</taxon>
        <taxon>Megalopidae</taxon>
        <taxon>Megalops</taxon>
    </lineage>
</organism>
<dbReference type="InterPro" id="IPR023796">
    <property type="entry name" value="Serpin_dom"/>
</dbReference>
<feature type="domain" description="Serpin" evidence="11">
    <location>
        <begin position="47"/>
        <end position="407"/>
    </location>
</feature>
<reference evidence="12" key="1">
    <citation type="submission" date="2021-01" db="EMBL/GenBank/DDBJ databases">
        <authorList>
            <person name="Zahm M."/>
            <person name="Roques C."/>
            <person name="Cabau C."/>
            <person name="Klopp C."/>
            <person name="Donnadieu C."/>
            <person name="Jouanno E."/>
            <person name="Lampietro C."/>
            <person name="Louis A."/>
            <person name="Herpin A."/>
            <person name="Echchiki A."/>
            <person name="Berthelot C."/>
            <person name="Parey E."/>
            <person name="Roest-Crollius H."/>
            <person name="Braasch I."/>
            <person name="Postlethwait J."/>
            <person name="Bobe J."/>
            <person name="Montfort J."/>
            <person name="Bouchez O."/>
            <person name="Begum T."/>
            <person name="Mejri S."/>
            <person name="Adams A."/>
            <person name="Chen W.-J."/>
            <person name="Guiguen Y."/>
        </authorList>
    </citation>
    <scope>NUCLEOTIDE SEQUENCE</scope>
    <source>
        <strain evidence="12">YG-15Mar2019-1</strain>
        <tissue evidence="12">Brain</tissue>
    </source>
</reference>
<evidence type="ECO:0000313" key="12">
    <source>
        <dbReference type="EMBL" id="KAG7481203.1"/>
    </source>
</evidence>
<comment type="similarity">
    <text evidence="2 10">Belongs to the serpin family.</text>
</comment>
<comment type="caution">
    <text evidence="12">The sequence shown here is derived from an EMBL/GenBank/DDBJ whole genome shotgun (WGS) entry which is preliminary data.</text>
</comment>
<dbReference type="EMBL" id="JAFDVH010000004">
    <property type="protein sequence ID" value="KAG7481203.1"/>
    <property type="molecule type" value="Genomic_DNA"/>
</dbReference>
<name>A0A9D3Q7I9_MEGAT</name>
<evidence type="ECO:0000256" key="6">
    <source>
        <dbReference type="ARBA" id="ARBA00037352"/>
    </source>
</evidence>
<protein>
    <recommendedName>
        <fullName evidence="7">Thyroxine-binding globulin</fullName>
    </recommendedName>
    <alternativeName>
        <fullName evidence="9">Serpin A7</fullName>
    </alternativeName>
    <alternativeName>
        <fullName evidence="8">T4-binding globulin</fullName>
    </alternativeName>
</protein>
<evidence type="ECO:0000256" key="1">
    <source>
        <dbReference type="ARBA" id="ARBA00004613"/>
    </source>
</evidence>
<evidence type="ECO:0000256" key="8">
    <source>
        <dbReference type="ARBA" id="ARBA00042967"/>
    </source>
</evidence>
<dbReference type="SMART" id="SM00093">
    <property type="entry name" value="SERPIN"/>
    <property type="match status" value="1"/>
</dbReference>
<dbReference type="PANTHER" id="PTHR11461:SF375">
    <property type="entry name" value="THYROXINE-BINDING GLOBULIN"/>
    <property type="match status" value="1"/>
</dbReference>
<evidence type="ECO:0000256" key="2">
    <source>
        <dbReference type="ARBA" id="ARBA00009500"/>
    </source>
</evidence>
<dbReference type="Gene3D" id="2.10.310.10">
    <property type="entry name" value="Serpins superfamily"/>
    <property type="match status" value="1"/>
</dbReference>
<dbReference type="InterPro" id="IPR036186">
    <property type="entry name" value="Serpin_sf"/>
</dbReference>
<dbReference type="FunFam" id="3.30.497.10:FF:000001">
    <property type="entry name" value="Serine protease inhibitor"/>
    <property type="match status" value="1"/>
</dbReference>
<keyword evidence="4" id="KW-0732">Signal</keyword>
<dbReference type="GO" id="GO:0005615">
    <property type="term" value="C:extracellular space"/>
    <property type="evidence" value="ECO:0007669"/>
    <property type="project" value="InterPro"/>
</dbReference>
<dbReference type="PANTHER" id="PTHR11461">
    <property type="entry name" value="SERINE PROTEASE INHIBITOR, SERPIN"/>
    <property type="match status" value="1"/>
</dbReference>
<dbReference type="GO" id="GO:0004867">
    <property type="term" value="F:serine-type endopeptidase inhibitor activity"/>
    <property type="evidence" value="ECO:0007669"/>
    <property type="project" value="InterPro"/>
</dbReference>
<dbReference type="InterPro" id="IPR000215">
    <property type="entry name" value="Serpin_fam"/>
</dbReference>
<keyword evidence="5" id="KW-0325">Glycoprotein</keyword>
<keyword evidence="13" id="KW-1185">Reference proteome</keyword>
<evidence type="ECO:0000313" key="13">
    <source>
        <dbReference type="Proteomes" id="UP001046870"/>
    </source>
</evidence>
<dbReference type="FunFam" id="2.10.310.10:FF:000001">
    <property type="entry name" value="Serpin family A member 1"/>
    <property type="match status" value="1"/>
</dbReference>
<comment type="function">
    <text evidence="6">Major thyroid hormone transport protein in serum.</text>
</comment>
<dbReference type="Proteomes" id="UP001046870">
    <property type="component" value="Chromosome 4"/>
</dbReference>
<dbReference type="InterPro" id="IPR023795">
    <property type="entry name" value="Serpin_CS"/>
</dbReference>
<evidence type="ECO:0000256" key="7">
    <source>
        <dbReference type="ARBA" id="ARBA00039512"/>
    </source>
</evidence>
<dbReference type="InterPro" id="IPR042178">
    <property type="entry name" value="Serpin_sf_1"/>
</dbReference>
<dbReference type="AlphaFoldDB" id="A0A9D3Q7I9"/>
<comment type="subcellular location">
    <subcellularLocation>
        <location evidence="1">Secreted</location>
    </subcellularLocation>
</comment>
<evidence type="ECO:0000256" key="5">
    <source>
        <dbReference type="ARBA" id="ARBA00023180"/>
    </source>
</evidence>
<evidence type="ECO:0000259" key="11">
    <source>
        <dbReference type="SMART" id="SM00093"/>
    </source>
</evidence>
<dbReference type="Pfam" id="PF00079">
    <property type="entry name" value="Serpin"/>
    <property type="match status" value="1"/>
</dbReference>
<dbReference type="OrthoDB" id="671595at2759"/>
<evidence type="ECO:0000256" key="9">
    <source>
        <dbReference type="ARBA" id="ARBA00043177"/>
    </source>
</evidence>
<dbReference type="SUPFAM" id="SSF56574">
    <property type="entry name" value="Serpins"/>
    <property type="match status" value="1"/>
</dbReference>
<evidence type="ECO:0000256" key="3">
    <source>
        <dbReference type="ARBA" id="ARBA00022525"/>
    </source>
</evidence>
<dbReference type="Gene3D" id="3.30.497.10">
    <property type="entry name" value="Antithrombin, subunit I, domain 2"/>
    <property type="match status" value="1"/>
</dbReference>
<dbReference type="PROSITE" id="PS00284">
    <property type="entry name" value="SERPIN"/>
    <property type="match status" value="1"/>
</dbReference>
<dbReference type="InterPro" id="IPR042185">
    <property type="entry name" value="Serpin_sf_2"/>
</dbReference>
<proteinExistence type="inferred from homology"/>
<sequence>MRTERVPLHPWVRCQDEAAPELVYCTGGALVYCPCLKIYRENLDFAFRLYKHISALPDSQSKNVFFSPLSVSVALAALSVGARGETHQELFQGLGFNKTDTTAEEVNEAFQHIFQDLNKKTDVDLSLGSAAFISDKAKVHDEFLKTIKDYYQADSFQTNFQDPDGAKDQINDYVKNKTKGKIPELIDSMDQGVFMYLLSYIYFKGEWDIPFDPDRTHEDTFHIDDKTTVPVQMMSEENMFHVYHDKEISTHVLQMHYNESVSMMLVLPEKGLKELEKVACKDHLRKWIRSVEEKKYKVFVPKLSIKTKYQLKEILIEMGITDIFKATANLQGIADEKLVVSKVAHMATLDVDEAGTEAAAATAVEIMLTSALIPHPTPVLKFDRPFMVFVLNRETRSILFMGKIVNPAEK</sequence>
<dbReference type="FunFam" id="2.30.39.10:FF:000003">
    <property type="entry name" value="alpha-1-antitrypsin isoform X1"/>
    <property type="match status" value="1"/>
</dbReference>
<evidence type="ECO:0000256" key="4">
    <source>
        <dbReference type="ARBA" id="ARBA00022729"/>
    </source>
</evidence>
<accession>A0A9D3Q7I9</accession>